<keyword evidence="2" id="KW-1185">Reference proteome</keyword>
<protein>
    <submittedName>
        <fullName evidence="1">Uncharacterized protein</fullName>
    </submittedName>
</protein>
<organism evidence="1 2">
    <name type="scientific">Dreissena polymorpha</name>
    <name type="common">Zebra mussel</name>
    <name type="synonym">Mytilus polymorpha</name>
    <dbReference type="NCBI Taxonomy" id="45954"/>
    <lineage>
        <taxon>Eukaryota</taxon>
        <taxon>Metazoa</taxon>
        <taxon>Spiralia</taxon>
        <taxon>Lophotrochozoa</taxon>
        <taxon>Mollusca</taxon>
        <taxon>Bivalvia</taxon>
        <taxon>Autobranchia</taxon>
        <taxon>Heteroconchia</taxon>
        <taxon>Euheterodonta</taxon>
        <taxon>Imparidentia</taxon>
        <taxon>Neoheterodontei</taxon>
        <taxon>Myida</taxon>
        <taxon>Dreissenoidea</taxon>
        <taxon>Dreissenidae</taxon>
        <taxon>Dreissena</taxon>
    </lineage>
</organism>
<sequence length="86" mass="9386">MAATPSDPNSLWIQHYSGHFAPFILILDVYEIPTSGIPTSVSVGYMQTTGLADGLAEVGSDSNIEAEFYYWASINQVCELILLKIC</sequence>
<name>A0A9D4RPB0_DREPO</name>
<gene>
    <name evidence="1" type="ORF">DPMN_037575</name>
</gene>
<reference evidence="1" key="2">
    <citation type="submission" date="2020-11" db="EMBL/GenBank/DDBJ databases">
        <authorList>
            <person name="McCartney M.A."/>
            <person name="Auch B."/>
            <person name="Kono T."/>
            <person name="Mallez S."/>
            <person name="Becker A."/>
            <person name="Gohl D.M."/>
            <person name="Silverstein K.A.T."/>
            <person name="Koren S."/>
            <person name="Bechman K.B."/>
            <person name="Herman A."/>
            <person name="Abrahante J.E."/>
            <person name="Garbe J."/>
        </authorList>
    </citation>
    <scope>NUCLEOTIDE SEQUENCE</scope>
    <source>
        <strain evidence="1">Duluth1</strain>
        <tissue evidence="1">Whole animal</tissue>
    </source>
</reference>
<dbReference type="EMBL" id="JAIWYP010000002">
    <property type="protein sequence ID" value="KAH3874333.1"/>
    <property type="molecule type" value="Genomic_DNA"/>
</dbReference>
<evidence type="ECO:0000313" key="2">
    <source>
        <dbReference type="Proteomes" id="UP000828390"/>
    </source>
</evidence>
<proteinExistence type="predicted"/>
<dbReference type="AlphaFoldDB" id="A0A9D4RPB0"/>
<dbReference type="Proteomes" id="UP000828390">
    <property type="component" value="Unassembled WGS sequence"/>
</dbReference>
<accession>A0A9D4RPB0</accession>
<comment type="caution">
    <text evidence="1">The sequence shown here is derived from an EMBL/GenBank/DDBJ whole genome shotgun (WGS) entry which is preliminary data.</text>
</comment>
<evidence type="ECO:0000313" key="1">
    <source>
        <dbReference type="EMBL" id="KAH3874333.1"/>
    </source>
</evidence>
<reference evidence="1" key="1">
    <citation type="journal article" date="2019" name="bioRxiv">
        <title>The Genome of the Zebra Mussel, Dreissena polymorpha: A Resource for Invasive Species Research.</title>
        <authorList>
            <person name="McCartney M.A."/>
            <person name="Auch B."/>
            <person name="Kono T."/>
            <person name="Mallez S."/>
            <person name="Zhang Y."/>
            <person name="Obille A."/>
            <person name="Becker A."/>
            <person name="Abrahante J.E."/>
            <person name="Garbe J."/>
            <person name="Badalamenti J.P."/>
            <person name="Herman A."/>
            <person name="Mangelson H."/>
            <person name="Liachko I."/>
            <person name="Sullivan S."/>
            <person name="Sone E.D."/>
            <person name="Koren S."/>
            <person name="Silverstein K.A.T."/>
            <person name="Beckman K.B."/>
            <person name="Gohl D.M."/>
        </authorList>
    </citation>
    <scope>NUCLEOTIDE SEQUENCE</scope>
    <source>
        <strain evidence="1">Duluth1</strain>
        <tissue evidence="1">Whole animal</tissue>
    </source>
</reference>